<dbReference type="PROSITE" id="PS00606">
    <property type="entry name" value="KS3_1"/>
    <property type="match status" value="1"/>
</dbReference>
<dbReference type="EMBL" id="JAFFZS010000042">
    <property type="protein sequence ID" value="MBN0048567.1"/>
    <property type="molecule type" value="Genomic_DNA"/>
</dbReference>
<dbReference type="SMART" id="SM00827">
    <property type="entry name" value="PKS_AT"/>
    <property type="match status" value="2"/>
</dbReference>
<evidence type="ECO:0000256" key="6">
    <source>
        <dbReference type="ARBA" id="ARBA00023268"/>
    </source>
</evidence>
<dbReference type="InterPro" id="IPR016035">
    <property type="entry name" value="Acyl_Trfase/lysoPLipase"/>
</dbReference>
<evidence type="ECO:0000256" key="4">
    <source>
        <dbReference type="ARBA" id="ARBA00022679"/>
    </source>
</evidence>
<feature type="domain" description="Ketosynthase family 3 (KS3)" evidence="11">
    <location>
        <begin position="1447"/>
        <end position="1872"/>
    </location>
</feature>
<comment type="pathway">
    <text evidence="1">Antibiotic biosynthesis.</text>
</comment>
<feature type="compositionally biased region" description="Low complexity" evidence="9">
    <location>
        <begin position="1007"/>
        <end position="1017"/>
    </location>
</feature>
<evidence type="ECO:0000256" key="9">
    <source>
        <dbReference type="SAM" id="MobiDB-lite"/>
    </source>
</evidence>
<dbReference type="InterPro" id="IPR016036">
    <property type="entry name" value="Malonyl_transacylase_ACP-bd"/>
</dbReference>
<dbReference type="InterPro" id="IPR020841">
    <property type="entry name" value="PKS_Beta-ketoAc_synthase_dom"/>
</dbReference>
<evidence type="ECO:0000256" key="3">
    <source>
        <dbReference type="ARBA" id="ARBA00022553"/>
    </source>
</evidence>
<feature type="domain" description="Carrier" evidence="10">
    <location>
        <begin position="1351"/>
        <end position="1426"/>
    </location>
</feature>
<keyword evidence="7" id="KW-0012">Acyltransferase</keyword>
<evidence type="ECO:0000256" key="5">
    <source>
        <dbReference type="ARBA" id="ARBA00023194"/>
    </source>
</evidence>
<dbReference type="PANTHER" id="PTHR43775:SF51">
    <property type="entry name" value="INACTIVE PHENOLPHTHIOCEROL SYNTHESIS POLYKETIDE SYNTHASE TYPE I PKS1-RELATED"/>
    <property type="match status" value="1"/>
</dbReference>
<dbReference type="InterPro" id="IPR050091">
    <property type="entry name" value="PKS_NRPS_Biosynth_Enz"/>
</dbReference>
<sequence length="3084" mass="320423">TAGDVALLTRDTAWERAEDRPRRAGVSSFGISGTNAHVILEEGPETPEESADVPVPVPAPEAGPVVLPLILSGADGSAVRAQAERLRSWLENSAGEDACVPDIALASVTTRTVLEHRAVVLAADRDELLGRLRALADGKAAPGLVQGADPRTGRTAFLFAGQGGQRVGMGRELYAAFPVFAAAFDAVDAELPFGLAEVVFGGDAECVDRTEFAQPALFALEVALFRLLESWGVRPDVLVGHSIGEIAAAYVAGVWSLEDACRLVVARGRLMQALPAGGAMVAVQASEEEVLPLLDGVRVGIAAVNGPRAVVVSGVAEAVEEVAAHFRAQDRKVTALRVSHAFHSPLMEPMLADFRAVADSLAYERPGMPLVSTVTGEVVTAEEMMSPEYWTGHVQQTVRYAGAVRALAAQNVTRYLELGPDGTLTALAEECLNGSTTEVLIPALRKDRQETATLLAAVAGLFAHGGDVDWRVLFTGTGARPVELPTYAFRRKRFWPSASHRPGDLAAAGLGAAGHPLLGAAVPLAGGGTVLTGRLSVRSHPWLRDHDVLGAAVFPGTGWAELALRAGAEVGADTVEDLTIAVPLVVPEHGTVRLQVTVGAADASGHRTVAVHSRPDEAPDDTAWTLHAEGVLAPAGDPAGGNDAPAFDLSQWPPAGAEPRPVDDAYERLAAAGLTYGPVFQGLRAVWRRGDEVFAEVALTEEHEVLAGRFAVHPALLDAVLHAVLFGPLGEAGSAGRLPFSWNGLSLYASGARALRVRIAPAGTGAVTLHLADPAGRAVAAVESLTLREIPSGPTAERYSEAPSGTYRIDWIPVSPPARTTAGEAVPDTGAVVVLADRAGEDDEATAALAGVLPVRTWSELTRAVHDGDPAPRTVLLPSLRPPATDPFGHAADAAYAVLSDALARIQEWLAADEFTDSRLVVVTRDAVVADAQEEPDPAQAALWGLVRSARTENPGRLALADLDGSPESREALLALLTRPGAATEETEVALREGTVLVPRLVPEPLATPDPTGTGATVDGGTGASTLPGTGTPAGATDTDDPATTADASATADAAVPPSSPRRARLADGTVLVTGGTGGLGALVARRLVAEHGVRHLLLAGRRGPDAPGAAELAAELTGLGAEVTVAACDVADRAQLEALLAAVPADRPLTGVVHTAGVVDDGVVASLTEERLRTVLRPKADAADHLDLLTRDLDLAAFVLFSSVSGAFGGAGQANYAAANAYLDAVALRRRTLGLPALSLAWGPWEPGAGMTGGLATSDLRRMARGGVRPLAVDHGLAVLDAVLRNPPGALLLPVDLDFRALRELPAVPALLRGLVRGPGRRAAHTGGHGAGGDALRARLSVLPAAEREPHLLELVRDLVAQVLGHASVDDVTPGQAFKALGFDSLTSVELRNRVNAATGLRLPATLVFDHPSPAALARHLLIALAGDAAAGTRGEALPARQGVHDDPVVVVGMACRYPGGVESPEDLWRLVTEGGDAIGDFPADRGWDLEDLYDPEPGRLGKTYVRRGGFLYDAASFDAGLFGISPREALAMDPQQRLLLEVSWEVFERAGIDPTALRGSRTGVFAGVMGQDYHSCLREAEHDSDGYLLTGNTSSVHSGRIAYTFGLEGPAMTVDTACSSSLVTLHLAAQSLRAGECDLALTGGVMVMSTPDTFVDFSQQRGLASDGRCKSFGAGADGTAWSEGIGMLVLERLSDARRNGHRVLAVVAGSAVNQDGASNGLTAPNGPAQERVIRQALAGAGLKPADVDAVEAHGTGTPLGDPIEAQALLATYGQDRERPLWLASLKSNVGHTQAAAGVGGVIKMVMAMRHGLLPRTLHADEPSPFIDWTAGDIALLTENVEWPRSGNRPRRAGVSSFGISGTNAHVIVEQAPGTETAAEPPAGTTESPVTPVLLSAASEESLRGQAERLRARVATDTGLRLRDLGLSSTLRPWMDHRAVLLAADRDELLRGLRALAAGESDPGVLLGAPGRPDRRLAFLFAGQGAQRLGMGRELYERFPVYADTIDAVQAELPFDLRDVVFGDDADALHRTEYAQPALFALEVALFRLLESWGVRPDVLAGHSIGEIAAAHVAGVWSLEDACRLVAARGRLMQALPEGGAMIAVQASQDEVLPLLGEDVGIAAVNGPQSVVVSGAADAVEEVAGRFRAQERKVTVLRVSHAFHSPLMEPVLDDFRAVAESLAYATPRIPVVSTLTGEPATAAELTSAEYWVEHVRRPVRFADAVRSLDEQGVGRFLELGPDGTLTALAHTGLDGHGHLLTPLLRKDRPEPVSLLSALAELRLHGGHMDWSAFFSPTGATVVDLPTYAFAHERFWPEGAAPGGRTGTACADRADVGFWTAVERGDAQALAASLGVPQEALDGLLPAMRTWWHGRQEQSRVDDWLYGADWKPLGTISGSALSGRWLAVLPAGAHDDAVGSSVLDGLAAGGTEPVPVTWEPGTGRVELSRLLTAAAGDEPVAGVLSFLALADRQPEDAPDGGRAVGTEPATAAGTDGEATAGSDGTGSGTHGTTGNGGSRGAGRLPGGPAATAVLLQACGDTGITAPVWVLTEGAVSVNRSDRAPDPAQGAVWGLGRVAALEQPDRWGGLVDLPPVVDRRAVGRLVGVLTGRAGEDQVAIRATGVFGRRITRTTPASPGAGWCPSGTVLITGGTGALGARVARWAAARGAEHLVLLSRRGPDAPGAPELRDHLTAQGVRVTFEACDAADRDALAALLHRHPVDAVVHTAGLLDDGLIDTLTPERFTAVLRAKAVAARHLDELTRDRALSAFVLFSSFAGAIGSPGQGNYAAANAYLDTLAERRRAAGLPATSVAWGPWAEDGMAAGGGIEEYLRRRGLTGLDPELAVVAMERLAAGGGPAAVVARVDWARFAPAFAAGRPTALLAGVPEAEAGLRDAGSRADADTLRGRLTGLDAAARSAALADLVREQAAAVLGHARTDAVDPARPFREAGFDSLTAVELRNRLGAATGLRLPATLVFDHPAPVDVARYLDAELTGPDGTAGAGTGVVADLDRLARTLAAEAEVADRTSGEAHQEITAKLRHLLAVWSGTDTHPGDETDDAATALDTATDDEMFDLIDKELGIS</sequence>
<dbReference type="Gene3D" id="1.10.1200.10">
    <property type="entry name" value="ACP-like"/>
    <property type="match status" value="2"/>
</dbReference>
<dbReference type="InterPro" id="IPR055123">
    <property type="entry name" value="SpnB-like_Rossmann"/>
</dbReference>
<dbReference type="PROSITE" id="PS00012">
    <property type="entry name" value="PHOSPHOPANTETHEINE"/>
    <property type="match status" value="2"/>
</dbReference>
<dbReference type="InterPro" id="IPR049552">
    <property type="entry name" value="PKS_DH_N"/>
</dbReference>
<evidence type="ECO:0000313" key="13">
    <source>
        <dbReference type="EMBL" id="MBN0048567.1"/>
    </source>
</evidence>
<evidence type="ECO:0000256" key="2">
    <source>
        <dbReference type="ARBA" id="ARBA00022450"/>
    </source>
</evidence>
<dbReference type="PROSITE" id="PS50075">
    <property type="entry name" value="CARRIER"/>
    <property type="match status" value="2"/>
</dbReference>
<dbReference type="InterPro" id="IPR049551">
    <property type="entry name" value="PKS_DH_C"/>
</dbReference>
<dbReference type="SMART" id="SM00826">
    <property type="entry name" value="PKS_DH"/>
    <property type="match status" value="1"/>
</dbReference>
<feature type="compositionally biased region" description="Gly residues" evidence="9">
    <location>
        <begin position="2503"/>
        <end position="2525"/>
    </location>
</feature>
<dbReference type="SUPFAM" id="SSF53901">
    <property type="entry name" value="Thiolase-like"/>
    <property type="match status" value="1"/>
</dbReference>
<dbReference type="Pfam" id="PF22953">
    <property type="entry name" value="SpnB_Rossmann"/>
    <property type="match status" value="1"/>
</dbReference>
<dbReference type="InterPro" id="IPR042104">
    <property type="entry name" value="PKS_dehydratase_sf"/>
</dbReference>
<dbReference type="InterPro" id="IPR018201">
    <property type="entry name" value="Ketoacyl_synth_AS"/>
</dbReference>
<dbReference type="SMART" id="SM00823">
    <property type="entry name" value="PKS_PP"/>
    <property type="match status" value="2"/>
</dbReference>
<dbReference type="InterPro" id="IPR014030">
    <property type="entry name" value="Ketoacyl_synth_N"/>
</dbReference>
<organism evidence="13 14">
    <name type="scientific">Streptomyces actuosus</name>
    <dbReference type="NCBI Taxonomy" id="1885"/>
    <lineage>
        <taxon>Bacteria</taxon>
        <taxon>Bacillati</taxon>
        <taxon>Actinomycetota</taxon>
        <taxon>Actinomycetes</taxon>
        <taxon>Kitasatosporales</taxon>
        <taxon>Streptomycetaceae</taxon>
        <taxon>Streptomyces</taxon>
    </lineage>
</organism>
<evidence type="ECO:0000259" key="12">
    <source>
        <dbReference type="PROSITE" id="PS52019"/>
    </source>
</evidence>
<dbReference type="InterPro" id="IPR001227">
    <property type="entry name" value="Ac_transferase_dom_sf"/>
</dbReference>
<dbReference type="Pfam" id="PF08659">
    <property type="entry name" value="KR"/>
    <property type="match status" value="2"/>
</dbReference>
<name>A0ABS2VZI8_STRAS</name>
<feature type="domain" description="Carrier" evidence="10">
    <location>
        <begin position="2919"/>
        <end position="2994"/>
    </location>
</feature>
<keyword evidence="2" id="KW-0596">Phosphopantetheine</keyword>
<dbReference type="Pfam" id="PF16197">
    <property type="entry name" value="KAsynt_C_assoc"/>
    <property type="match status" value="2"/>
</dbReference>
<feature type="region of interest" description="N-terminal hotdog fold" evidence="8">
    <location>
        <begin position="515"/>
        <end position="639"/>
    </location>
</feature>
<evidence type="ECO:0000259" key="10">
    <source>
        <dbReference type="PROSITE" id="PS50075"/>
    </source>
</evidence>
<dbReference type="Pfam" id="PF02801">
    <property type="entry name" value="Ketoacyl-synt_C"/>
    <property type="match status" value="1"/>
</dbReference>
<dbReference type="SUPFAM" id="SSF55048">
    <property type="entry name" value="Probable ACP-binding domain of malonyl-CoA ACP transacylase"/>
    <property type="match status" value="2"/>
</dbReference>
<feature type="region of interest" description="Disordered" evidence="9">
    <location>
        <begin position="1003"/>
        <end position="1063"/>
    </location>
</feature>
<feature type="active site" description="Proton acceptor; for dehydratase activity" evidence="8">
    <location>
        <position position="546"/>
    </location>
</feature>
<dbReference type="PANTHER" id="PTHR43775">
    <property type="entry name" value="FATTY ACID SYNTHASE"/>
    <property type="match status" value="1"/>
</dbReference>
<dbReference type="Pfam" id="PF21089">
    <property type="entry name" value="PKS_DH_N"/>
    <property type="match status" value="1"/>
</dbReference>
<keyword evidence="6" id="KW-0511">Multifunctional enzyme</keyword>
<dbReference type="PROSITE" id="PS52019">
    <property type="entry name" value="PKS_MFAS_DH"/>
    <property type="match status" value="1"/>
</dbReference>
<proteinExistence type="predicted"/>
<dbReference type="Pfam" id="PF00698">
    <property type="entry name" value="Acyl_transf_1"/>
    <property type="match status" value="2"/>
</dbReference>
<dbReference type="InterPro" id="IPR020806">
    <property type="entry name" value="PKS_PP-bd"/>
</dbReference>
<evidence type="ECO:0000256" key="1">
    <source>
        <dbReference type="ARBA" id="ARBA00004792"/>
    </source>
</evidence>
<dbReference type="CDD" id="cd00833">
    <property type="entry name" value="PKS"/>
    <property type="match status" value="1"/>
</dbReference>
<dbReference type="SUPFAM" id="SSF47336">
    <property type="entry name" value="ACP-like"/>
    <property type="match status" value="2"/>
</dbReference>
<feature type="compositionally biased region" description="Low complexity" evidence="9">
    <location>
        <begin position="2485"/>
        <end position="2502"/>
    </location>
</feature>
<dbReference type="InterPro" id="IPR036736">
    <property type="entry name" value="ACP-like_sf"/>
</dbReference>
<dbReference type="InterPro" id="IPR020807">
    <property type="entry name" value="PKS_DH"/>
</dbReference>
<feature type="non-terminal residue" evidence="13">
    <location>
        <position position="1"/>
    </location>
</feature>
<dbReference type="InterPro" id="IPR014043">
    <property type="entry name" value="Acyl_transferase_dom"/>
</dbReference>
<dbReference type="Gene3D" id="3.40.366.10">
    <property type="entry name" value="Malonyl-Coenzyme A Acyl Carrier Protein, domain 2"/>
    <property type="match status" value="2"/>
</dbReference>
<dbReference type="Pfam" id="PF00550">
    <property type="entry name" value="PP-binding"/>
    <property type="match status" value="2"/>
</dbReference>
<dbReference type="Pfam" id="PF14765">
    <property type="entry name" value="PS-DH"/>
    <property type="match status" value="1"/>
</dbReference>
<dbReference type="InterPro" id="IPR009081">
    <property type="entry name" value="PP-bd_ACP"/>
</dbReference>
<feature type="active site" description="Proton donor; for dehydratase activity" evidence="8">
    <location>
        <position position="718"/>
    </location>
</feature>
<dbReference type="SMART" id="SM00825">
    <property type="entry name" value="PKS_KS"/>
    <property type="match status" value="1"/>
</dbReference>
<dbReference type="SUPFAM" id="SSF51735">
    <property type="entry name" value="NAD(P)-binding Rossmann-fold domains"/>
    <property type="match status" value="4"/>
</dbReference>
<dbReference type="Pfam" id="PF00109">
    <property type="entry name" value="ketoacyl-synt"/>
    <property type="match status" value="1"/>
</dbReference>
<keyword evidence="5" id="KW-0045">Antibiotic biosynthesis</keyword>
<dbReference type="Gene3D" id="3.10.129.110">
    <property type="entry name" value="Polyketide synthase dehydratase"/>
    <property type="match status" value="1"/>
</dbReference>
<dbReference type="InterPro" id="IPR016039">
    <property type="entry name" value="Thiolase-like"/>
</dbReference>
<evidence type="ECO:0000313" key="14">
    <source>
        <dbReference type="Proteomes" id="UP000788262"/>
    </source>
</evidence>
<feature type="region of interest" description="Disordered" evidence="9">
    <location>
        <begin position="2473"/>
        <end position="2525"/>
    </location>
</feature>
<dbReference type="Gene3D" id="3.30.70.3290">
    <property type="match status" value="2"/>
</dbReference>
<dbReference type="SMART" id="SM00822">
    <property type="entry name" value="PKS_KR"/>
    <property type="match status" value="2"/>
</dbReference>
<dbReference type="Gene3D" id="3.40.47.10">
    <property type="match status" value="2"/>
</dbReference>
<dbReference type="InterPro" id="IPR041618">
    <property type="entry name" value="PKS_DE"/>
</dbReference>
<comment type="caution">
    <text evidence="13">The sequence shown here is derived from an EMBL/GenBank/DDBJ whole genome shotgun (WGS) entry which is preliminary data.</text>
</comment>
<gene>
    <name evidence="13" type="ORF">JS756_31605</name>
</gene>
<dbReference type="InterPro" id="IPR032821">
    <property type="entry name" value="PKS_assoc"/>
</dbReference>
<dbReference type="InterPro" id="IPR049900">
    <property type="entry name" value="PKS_mFAS_DH"/>
</dbReference>
<evidence type="ECO:0000256" key="8">
    <source>
        <dbReference type="PROSITE-ProRule" id="PRU01363"/>
    </source>
</evidence>
<dbReference type="InterPro" id="IPR013968">
    <property type="entry name" value="PKS_KR"/>
</dbReference>
<dbReference type="InterPro" id="IPR057326">
    <property type="entry name" value="KR_dom"/>
</dbReference>
<evidence type="ECO:0000256" key="7">
    <source>
        <dbReference type="ARBA" id="ARBA00023315"/>
    </source>
</evidence>
<dbReference type="SUPFAM" id="SSF52151">
    <property type="entry name" value="FabD/lysophospholipase-like"/>
    <property type="match status" value="2"/>
</dbReference>
<reference evidence="13 14" key="1">
    <citation type="submission" date="2021-02" db="EMBL/GenBank/DDBJ databases">
        <title>Whole genome sequencing of Streptomyces actuosus VRA1.</title>
        <authorList>
            <person name="Sen G."/>
            <person name="Sen A."/>
        </authorList>
    </citation>
    <scope>NUCLEOTIDE SEQUENCE [LARGE SCALE GENOMIC DNA]</scope>
    <source>
        <strain evidence="13 14">VRA1</strain>
    </source>
</reference>
<dbReference type="CDD" id="cd08952">
    <property type="entry name" value="KR_1_SDR_x"/>
    <property type="match status" value="1"/>
</dbReference>
<dbReference type="Gene3D" id="3.40.50.720">
    <property type="entry name" value="NAD(P)-binding Rossmann-like Domain"/>
    <property type="match status" value="2"/>
</dbReference>
<feature type="region of interest" description="C-terminal hotdog fold" evidence="8">
    <location>
        <begin position="657"/>
        <end position="796"/>
    </location>
</feature>
<keyword evidence="14" id="KW-1185">Reference proteome</keyword>
<evidence type="ECO:0000259" key="11">
    <source>
        <dbReference type="PROSITE" id="PS52004"/>
    </source>
</evidence>
<dbReference type="SMART" id="SM01294">
    <property type="entry name" value="PKS_PP_betabranch"/>
    <property type="match status" value="2"/>
</dbReference>
<feature type="domain" description="PKS/mFAS DH" evidence="12">
    <location>
        <begin position="515"/>
        <end position="796"/>
    </location>
</feature>
<dbReference type="InterPro" id="IPR014031">
    <property type="entry name" value="Ketoacyl_synth_C"/>
</dbReference>
<feature type="compositionally biased region" description="Low complexity" evidence="9">
    <location>
        <begin position="1024"/>
        <end position="1057"/>
    </location>
</feature>
<dbReference type="InterPro" id="IPR006162">
    <property type="entry name" value="Ppantetheine_attach_site"/>
</dbReference>
<protein>
    <submittedName>
        <fullName evidence="13">SDR family NAD(P)-dependent oxidoreductase</fullName>
    </submittedName>
</protein>
<dbReference type="CDD" id="cd08956">
    <property type="entry name" value="KR_3_FAS_SDR_x"/>
    <property type="match status" value="1"/>
</dbReference>
<dbReference type="Proteomes" id="UP000788262">
    <property type="component" value="Unassembled WGS sequence"/>
</dbReference>
<dbReference type="InterPro" id="IPR036291">
    <property type="entry name" value="NAD(P)-bd_dom_sf"/>
</dbReference>
<keyword evidence="3" id="KW-0597">Phosphoprotein</keyword>
<dbReference type="Pfam" id="PF18369">
    <property type="entry name" value="PKS_DE"/>
    <property type="match status" value="1"/>
</dbReference>
<keyword evidence="4" id="KW-0808">Transferase</keyword>
<dbReference type="PROSITE" id="PS52004">
    <property type="entry name" value="KS3_2"/>
    <property type="match status" value="1"/>
</dbReference>
<accession>A0ABS2VZI8</accession>